<reference evidence="2" key="1">
    <citation type="journal article" date="2014" name="Front. Microbiol.">
        <title>High frequency of phylogenetically diverse reductive dehalogenase-homologous genes in deep subseafloor sedimentary metagenomes.</title>
        <authorList>
            <person name="Kawai M."/>
            <person name="Futagami T."/>
            <person name="Toyoda A."/>
            <person name="Takaki Y."/>
            <person name="Nishi S."/>
            <person name="Hori S."/>
            <person name="Arai W."/>
            <person name="Tsubouchi T."/>
            <person name="Morono Y."/>
            <person name="Uchiyama I."/>
            <person name="Ito T."/>
            <person name="Fujiyama A."/>
            <person name="Inagaki F."/>
            <person name="Takami H."/>
        </authorList>
    </citation>
    <scope>NUCLEOTIDE SEQUENCE</scope>
    <source>
        <strain evidence="2">Expedition CK06-06</strain>
    </source>
</reference>
<feature type="non-terminal residue" evidence="2">
    <location>
        <position position="1"/>
    </location>
</feature>
<dbReference type="PANTHER" id="PTHR30296:SF0">
    <property type="entry name" value="LACTATE UTILIZATION PROTEIN A"/>
    <property type="match status" value="1"/>
</dbReference>
<dbReference type="AlphaFoldDB" id="X0VZY4"/>
<evidence type="ECO:0000313" key="2">
    <source>
        <dbReference type="EMBL" id="GAG24074.1"/>
    </source>
</evidence>
<feature type="domain" description="Cysteine-rich" evidence="1">
    <location>
        <begin position="8"/>
        <end position="89"/>
    </location>
</feature>
<dbReference type="InterPro" id="IPR004017">
    <property type="entry name" value="Cys_rich_dom"/>
</dbReference>
<dbReference type="Pfam" id="PF02754">
    <property type="entry name" value="CCG"/>
    <property type="match status" value="1"/>
</dbReference>
<accession>X0VZY4</accession>
<dbReference type="GO" id="GO:0005829">
    <property type="term" value="C:cytosol"/>
    <property type="evidence" value="ECO:0007669"/>
    <property type="project" value="TreeGrafter"/>
</dbReference>
<sequence>ASFIGRLAYHPSCHILRGLGVEHQPLDLLEGVAVAQVHRLKPECCGFGGIFAVDQPEISTEILKRKLAEINESGAGVVVGCDVSCLMHIEGGLRHIDSSVRCAHLAQVLAGREATLR</sequence>
<dbReference type="EMBL" id="BARS01033272">
    <property type="protein sequence ID" value="GAG24074.1"/>
    <property type="molecule type" value="Genomic_DNA"/>
</dbReference>
<dbReference type="PANTHER" id="PTHR30296">
    <property type="entry name" value="UNCHARACTERIZED PROTEIN YKGE"/>
    <property type="match status" value="1"/>
</dbReference>
<gene>
    <name evidence="2" type="ORF">S01H1_51556</name>
</gene>
<dbReference type="GO" id="GO:0016491">
    <property type="term" value="F:oxidoreductase activity"/>
    <property type="evidence" value="ECO:0007669"/>
    <property type="project" value="UniProtKB-ARBA"/>
</dbReference>
<name>X0VZY4_9ZZZZ</name>
<organism evidence="2">
    <name type="scientific">marine sediment metagenome</name>
    <dbReference type="NCBI Taxonomy" id="412755"/>
    <lineage>
        <taxon>unclassified sequences</taxon>
        <taxon>metagenomes</taxon>
        <taxon>ecological metagenomes</taxon>
    </lineage>
</organism>
<comment type="caution">
    <text evidence="2">The sequence shown here is derived from an EMBL/GenBank/DDBJ whole genome shotgun (WGS) entry which is preliminary data.</text>
</comment>
<proteinExistence type="predicted"/>
<evidence type="ECO:0000259" key="1">
    <source>
        <dbReference type="Pfam" id="PF02754"/>
    </source>
</evidence>
<protein>
    <recommendedName>
        <fullName evidence="1">Cysteine-rich domain-containing protein</fullName>
    </recommendedName>
</protein>